<dbReference type="AlphaFoldDB" id="E1JTS5"/>
<dbReference type="Gene3D" id="3.90.550.10">
    <property type="entry name" value="Spore Coat Polysaccharide Biosynthesis Protein SpsA, Chain A"/>
    <property type="match status" value="1"/>
</dbReference>
<feature type="domain" description="Glycosyltransferase 2-like" evidence="1">
    <location>
        <begin position="42"/>
        <end position="192"/>
    </location>
</feature>
<dbReference type="GO" id="GO:0016740">
    <property type="term" value="F:transferase activity"/>
    <property type="evidence" value="ECO:0007669"/>
    <property type="project" value="UniProtKB-KW"/>
</dbReference>
<dbReference type="PANTHER" id="PTHR43685:SF11">
    <property type="entry name" value="GLYCOSYLTRANSFERASE TAGX-RELATED"/>
    <property type="match status" value="1"/>
</dbReference>
<keyword evidence="3" id="KW-1185">Reference proteome</keyword>
<dbReference type="EMBL" id="AECZ01000005">
    <property type="protein sequence ID" value="EFL52204.1"/>
    <property type="molecule type" value="Genomic_DNA"/>
</dbReference>
<proteinExistence type="predicted"/>
<dbReference type="RefSeq" id="WP_005991750.1">
    <property type="nucleotide sequence ID" value="NZ_AECZ01000005.1"/>
</dbReference>
<reference evidence="2 3" key="1">
    <citation type="submission" date="2010-08" db="EMBL/GenBank/DDBJ databases">
        <title>The draft genome of Desulfovibrio fructosovorans JJ.</title>
        <authorList>
            <consortium name="US DOE Joint Genome Institute (JGI-PGF)"/>
            <person name="Lucas S."/>
            <person name="Copeland A."/>
            <person name="Lapidus A."/>
            <person name="Cheng J.-F."/>
            <person name="Bruce D."/>
            <person name="Goodwin L."/>
            <person name="Pitluck S."/>
            <person name="Land M.L."/>
            <person name="Hauser L."/>
            <person name="Chang Y.-J."/>
            <person name="Jeffries C."/>
            <person name="Wall J.D."/>
            <person name="Stahl D.A."/>
            <person name="Arkin A.P."/>
            <person name="Dehal P."/>
            <person name="Stolyar S.M."/>
            <person name="Hazen T.C."/>
            <person name="Woyke T.J."/>
        </authorList>
    </citation>
    <scope>NUCLEOTIDE SEQUENCE [LARGE SCALE GENOMIC DNA]</scope>
    <source>
        <strain evidence="2 3">JJ</strain>
    </source>
</reference>
<dbReference type="STRING" id="596151.DesfrDRAFT_1024"/>
<dbReference type="PANTHER" id="PTHR43685">
    <property type="entry name" value="GLYCOSYLTRANSFERASE"/>
    <property type="match status" value="1"/>
</dbReference>
<comment type="caution">
    <text evidence="2">The sequence shown here is derived from an EMBL/GenBank/DDBJ whole genome shotgun (WGS) entry which is preliminary data.</text>
</comment>
<dbReference type="Pfam" id="PF00535">
    <property type="entry name" value="Glycos_transf_2"/>
    <property type="match status" value="1"/>
</dbReference>
<dbReference type="InterPro" id="IPR029044">
    <property type="entry name" value="Nucleotide-diphossugar_trans"/>
</dbReference>
<sequence length="381" mass="42573">MNIHDRIAAARDADEAGSPVVQPGALEDPRLFAVPVTRPRVSFVLTSYNYGRYITDCLASVAGQDYDNWECIVVDDASTDDSVARVRAFLASAAAPERFRFIERPANGGQMEAFRHGLARATGSFVVMLDADDVLLPDFLTAHMRAHLAVATVAMTSTNQYQINGAGEVIAGQHMDHQSKGYFRHVRQTSFQKGFWVWATSSSMVFRRSTVERVMPRDGTTFRICADYYIAHFCHLLGDSLLVPTIHGCYRRHGKNNFGSNPVLGNINSVGDLDKHPPHDLFRQTIIRHVCDNRDLFYPIFMGKGLVRFLLRLARPAELPELVARYPEIFPRATAHYLWQATRAAWARSRTPVSEKFKILPVAAARGDRPGTAQPDGRQAT</sequence>
<dbReference type="InterPro" id="IPR050834">
    <property type="entry name" value="Glycosyltransf_2"/>
</dbReference>
<evidence type="ECO:0000313" key="2">
    <source>
        <dbReference type="EMBL" id="EFL52204.1"/>
    </source>
</evidence>
<dbReference type="SUPFAM" id="SSF53448">
    <property type="entry name" value="Nucleotide-diphospho-sugar transferases"/>
    <property type="match status" value="1"/>
</dbReference>
<organism evidence="2 3">
    <name type="scientific">Solidesulfovibrio fructosivorans JJ]</name>
    <dbReference type="NCBI Taxonomy" id="596151"/>
    <lineage>
        <taxon>Bacteria</taxon>
        <taxon>Pseudomonadati</taxon>
        <taxon>Thermodesulfobacteriota</taxon>
        <taxon>Desulfovibrionia</taxon>
        <taxon>Desulfovibrionales</taxon>
        <taxon>Desulfovibrionaceae</taxon>
        <taxon>Solidesulfovibrio</taxon>
    </lineage>
</organism>
<accession>E1JTS5</accession>
<dbReference type="InterPro" id="IPR001173">
    <property type="entry name" value="Glyco_trans_2-like"/>
</dbReference>
<dbReference type="OrthoDB" id="9816424at2"/>
<protein>
    <submittedName>
        <fullName evidence="2">Glycosyl transferase family 2</fullName>
    </submittedName>
</protein>
<gene>
    <name evidence="2" type="ORF">DesfrDRAFT_1024</name>
</gene>
<evidence type="ECO:0000313" key="3">
    <source>
        <dbReference type="Proteomes" id="UP000006250"/>
    </source>
</evidence>
<dbReference type="eggNOG" id="COG1216">
    <property type="taxonomic scope" value="Bacteria"/>
</dbReference>
<name>E1JTS5_SOLFR</name>
<keyword evidence="2" id="KW-0808">Transferase</keyword>
<dbReference type="Proteomes" id="UP000006250">
    <property type="component" value="Unassembled WGS sequence"/>
</dbReference>
<evidence type="ECO:0000259" key="1">
    <source>
        <dbReference type="Pfam" id="PF00535"/>
    </source>
</evidence>